<evidence type="ECO:0000313" key="11">
    <source>
        <dbReference type="EMBL" id="CAB4703798.1"/>
    </source>
</evidence>
<sequence length="351" mass="36905">MSQTTGTKIKPTRPWKRTPKQQALITLNLLIGAVVSYLVVLATPMKGKLAYLAIFFIAVIVVNFVESYIKSGLAAAKDSIATSFATAGLIIAVVPIFSILFTIFDRGRAGLNFNLFLHDMKANGPNDPLGQGGLLHALVGSGIMVGIALLISLPIGILTAIYLTEIKGIYSRPIKFLVQAMSGVPSIVAGLFILSAIVFPITKSSSGLMGGFALSILMIPTIARTSEEVLLLIPNDLREAGVALGGTQWRTISLIVVPAAKSGLITATILGLARVAGETAPLVLVSGGGDAVNPNPFHAPMGSLPFYIWKGFTFGTPESIARSWAGIFVLLSLIFLLFIAARTLSGSGSKK</sequence>
<feature type="domain" description="ABC transmembrane type-1" evidence="10">
    <location>
        <begin position="138"/>
        <end position="339"/>
    </location>
</feature>
<dbReference type="InterPro" id="IPR035906">
    <property type="entry name" value="MetI-like_sf"/>
</dbReference>
<dbReference type="SUPFAM" id="SSF161098">
    <property type="entry name" value="MetI-like"/>
    <property type="match status" value="1"/>
</dbReference>
<evidence type="ECO:0000259" key="10">
    <source>
        <dbReference type="PROSITE" id="PS50928"/>
    </source>
</evidence>
<evidence type="ECO:0000256" key="9">
    <source>
        <dbReference type="SAM" id="Phobius"/>
    </source>
</evidence>
<dbReference type="AlphaFoldDB" id="A0A6J6Q4U2"/>
<feature type="transmembrane region" description="Helical" evidence="9">
    <location>
        <begin position="134"/>
        <end position="164"/>
    </location>
</feature>
<feature type="transmembrane region" description="Helical" evidence="9">
    <location>
        <begin position="23"/>
        <end position="43"/>
    </location>
</feature>
<evidence type="ECO:0000256" key="1">
    <source>
        <dbReference type="ARBA" id="ARBA00004651"/>
    </source>
</evidence>
<dbReference type="PANTHER" id="PTHR42922">
    <property type="entry name" value="PHOSPHATE TRANSPORT SYSTEM PERMEASE PROTEIN PSTA"/>
    <property type="match status" value="1"/>
</dbReference>
<dbReference type="PROSITE" id="PS50928">
    <property type="entry name" value="ABC_TM1"/>
    <property type="match status" value="1"/>
</dbReference>
<dbReference type="InterPro" id="IPR000515">
    <property type="entry name" value="MetI-like"/>
</dbReference>
<dbReference type="CDD" id="cd06261">
    <property type="entry name" value="TM_PBP2"/>
    <property type="match status" value="1"/>
</dbReference>
<dbReference type="NCBIfam" id="TIGR00974">
    <property type="entry name" value="3a0107s02c"/>
    <property type="match status" value="1"/>
</dbReference>
<name>A0A6J6Q4U2_9ZZZZ</name>
<comment type="subcellular location">
    <subcellularLocation>
        <location evidence="1">Cell membrane</location>
        <topology evidence="1">Multi-pass membrane protein</topology>
    </subcellularLocation>
</comment>
<dbReference type="Pfam" id="PF00528">
    <property type="entry name" value="BPD_transp_1"/>
    <property type="match status" value="1"/>
</dbReference>
<protein>
    <submittedName>
        <fullName evidence="11">Unannotated protein</fullName>
    </submittedName>
</protein>
<dbReference type="InterPro" id="IPR051408">
    <property type="entry name" value="Phosphate_transprt_permease"/>
</dbReference>
<dbReference type="GO" id="GO:0005315">
    <property type="term" value="F:phosphate transmembrane transporter activity"/>
    <property type="evidence" value="ECO:0007669"/>
    <property type="project" value="InterPro"/>
</dbReference>
<evidence type="ECO:0000256" key="2">
    <source>
        <dbReference type="ARBA" id="ARBA00007069"/>
    </source>
</evidence>
<comment type="similarity">
    <text evidence="2">Belongs to the binding-protein-dependent transport system permease family. CysTW subfamily.</text>
</comment>
<dbReference type="Gene3D" id="1.10.3720.10">
    <property type="entry name" value="MetI-like"/>
    <property type="match status" value="1"/>
</dbReference>
<keyword evidence="8 9" id="KW-0472">Membrane</keyword>
<dbReference type="InterPro" id="IPR005672">
    <property type="entry name" value="Phosphate_PstA"/>
</dbReference>
<feature type="transmembrane region" description="Helical" evidence="9">
    <location>
        <begin position="81"/>
        <end position="104"/>
    </location>
</feature>
<keyword evidence="7 9" id="KW-1133">Transmembrane helix</keyword>
<dbReference type="PANTHER" id="PTHR42922:SF1">
    <property type="entry name" value="PHOSPHATE TRANSPORT SYSTEM PERMEASE PROTEIN PSTA"/>
    <property type="match status" value="1"/>
</dbReference>
<evidence type="ECO:0000256" key="8">
    <source>
        <dbReference type="ARBA" id="ARBA00023136"/>
    </source>
</evidence>
<feature type="transmembrane region" description="Helical" evidence="9">
    <location>
        <begin position="324"/>
        <end position="344"/>
    </location>
</feature>
<evidence type="ECO:0000256" key="5">
    <source>
        <dbReference type="ARBA" id="ARBA00022592"/>
    </source>
</evidence>
<organism evidence="11">
    <name type="scientific">freshwater metagenome</name>
    <dbReference type="NCBI Taxonomy" id="449393"/>
    <lineage>
        <taxon>unclassified sequences</taxon>
        <taxon>metagenomes</taxon>
        <taxon>ecological metagenomes</taxon>
    </lineage>
</organism>
<keyword evidence="5" id="KW-0592">Phosphate transport</keyword>
<dbReference type="GO" id="GO:0035435">
    <property type="term" value="P:phosphate ion transmembrane transport"/>
    <property type="evidence" value="ECO:0007669"/>
    <property type="project" value="InterPro"/>
</dbReference>
<dbReference type="GO" id="GO:0005886">
    <property type="term" value="C:plasma membrane"/>
    <property type="evidence" value="ECO:0007669"/>
    <property type="project" value="UniProtKB-SubCell"/>
</dbReference>
<proteinExistence type="inferred from homology"/>
<keyword evidence="6 9" id="KW-0812">Transmembrane</keyword>
<evidence type="ECO:0000256" key="7">
    <source>
        <dbReference type="ARBA" id="ARBA00022989"/>
    </source>
</evidence>
<evidence type="ECO:0000256" key="4">
    <source>
        <dbReference type="ARBA" id="ARBA00022475"/>
    </source>
</evidence>
<reference evidence="11" key="1">
    <citation type="submission" date="2020-05" db="EMBL/GenBank/DDBJ databases">
        <authorList>
            <person name="Chiriac C."/>
            <person name="Salcher M."/>
            <person name="Ghai R."/>
            <person name="Kavagutti S V."/>
        </authorList>
    </citation>
    <scope>NUCLEOTIDE SEQUENCE</scope>
</reference>
<dbReference type="EMBL" id="CAEZXV010000064">
    <property type="protein sequence ID" value="CAB4703798.1"/>
    <property type="molecule type" value="Genomic_DNA"/>
</dbReference>
<evidence type="ECO:0000256" key="6">
    <source>
        <dbReference type="ARBA" id="ARBA00022692"/>
    </source>
</evidence>
<gene>
    <name evidence="11" type="ORF">UFOPK2598_00727</name>
</gene>
<keyword evidence="3" id="KW-0813">Transport</keyword>
<feature type="transmembrane region" description="Helical" evidence="9">
    <location>
        <begin position="49"/>
        <end position="69"/>
    </location>
</feature>
<evidence type="ECO:0000256" key="3">
    <source>
        <dbReference type="ARBA" id="ARBA00022448"/>
    </source>
</evidence>
<keyword evidence="4" id="KW-1003">Cell membrane</keyword>
<accession>A0A6J6Q4U2</accession>
<feature type="transmembrane region" description="Helical" evidence="9">
    <location>
        <begin position="176"/>
        <end position="199"/>
    </location>
</feature>